<protein>
    <submittedName>
        <fullName evidence="2">Uncharacterized protein</fullName>
    </submittedName>
</protein>
<name>A0ABQ8NVC2_PYRGI</name>
<feature type="signal peptide" evidence="1">
    <location>
        <begin position="1"/>
        <end position="16"/>
    </location>
</feature>
<gene>
    <name evidence="2" type="ORF">MCOR33_002026</name>
</gene>
<reference evidence="2" key="1">
    <citation type="submission" date="2021-01" db="EMBL/GenBank/DDBJ databases">
        <title>Deciphering the adaptive evolutionary patterns associated with biogeogrpahic diversity in the finger millet blast pathogen Magnaporthe oryzae in Eastern Africa.</title>
        <authorList>
            <person name="Onyema G."/>
            <person name="Shittu T.A."/>
            <person name="Dodsworth S."/>
            <person name="Devilliers S."/>
            <person name="Muthumeenakshi S."/>
            <person name="Sreenivasaprasad S."/>
        </authorList>
    </citation>
    <scope>NUCLEOTIDE SEQUENCE</scope>
    <source>
        <strain evidence="2">D15/s37</strain>
    </source>
</reference>
<accession>A0ABQ8NVC2</accession>
<dbReference type="EMBL" id="JABSND010000022">
    <property type="protein sequence ID" value="KAI6302602.1"/>
    <property type="molecule type" value="Genomic_DNA"/>
</dbReference>
<feature type="chain" id="PRO_5047167367" evidence="1">
    <location>
        <begin position="17"/>
        <end position="74"/>
    </location>
</feature>
<dbReference type="Proteomes" id="UP001059893">
    <property type="component" value="Unassembled WGS sequence"/>
</dbReference>
<evidence type="ECO:0000313" key="3">
    <source>
        <dbReference type="Proteomes" id="UP001059893"/>
    </source>
</evidence>
<proteinExistence type="predicted"/>
<evidence type="ECO:0000256" key="1">
    <source>
        <dbReference type="SAM" id="SignalP"/>
    </source>
</evidence>
<keyword evidence="3" id="KW-1185">Reference proteome</keyword>
<organism evidence="2 3">
    <name type="scientific">Pyricularia grisea</name>
    <name type="common">Crabgrass-specific blast fungus</name>
    <name type="synonym">Magnaporthe grisea</name>
    <dbReference type="NCBI Taxonomy" id="148305"/>
    <lineage>
        <taxon>Eukaryota</taxon>
        <taxon>Fungi</taxon>
        <taxon>Dikarya</taxon>
        <taxon>Ascomycota</taxon>
        <taxon>Pezizomycotina</taxon>
        <taxon>Sordariomycetes</taxon>
        <taxon>Sordariomycetidae</taxon>
        <taxon>Magnaporthales</taxon>
        <taxon>Pyriculariaceae</taxon>
        <taxon>Pyricularia</taxon>
    </lineage>
</organism>
<comment type="caution">
    <text evidence="2">The sequence shown here is derived from an EMBL/GenBank/DDBJ whole genome shotgun (WGS) entry which is preliminary data.</text>
</comment>
<evidence type="ECO:0000313" key="2">
    <source>
        <dbReference type="EMBL" id="KAI6302602.1"/>
    </source>
</evidence>
<keyword evidence="1" id="KW-0732">Signal</keyword>
<sequence length="74" mass="7706">MRFTAVLITLVAVAAATPVAVPEVAAIDEAGLAEISAACKDYDKWAACVDNGCRWSPGPARPCIAPITCSIIWC</sequence>